<accession>A0A7S1UYM5</accession>
<reference evidence="8" key="1">
    <citation type="submission" date="2021-01" db="EMBL/GenBank/DDBJ databases">
        <authorList>
            <person name="Corre E."/>
            <person name="Pelletier E."/>
            <person name="Niang G."/>
            <person name="Scheremetjew M."/>
            <person name="Finn R."/>
            <person name="Kale V."/>
            <person name="Holt S."/>
            <person name="Cochrane G."/>
            <person name="Meng A."/>
            <person name="Brown T."/>
            <person name="Cohen L."/>
        </authorList>
    </citation>
    <scope>NUCLEOTIDE SEQUENCE</scope>
    <source>
        <strain evidence="8">CCMP 410</strain>
    </source>
</reference>
<feature type="transmembrane region" description="Helical" evidence="6">
    <location>
        <begin position="109"/>
        <end position="132"/>
    </location>
</feature>
<evidence type="ECO:0000256" key="4">
    <source>
        <dbReference type="ARBA" id="ARBA00023136"/>
    </source>
</evidence>
<keyword evidence="4 6" id="KW-0472">Membrane</keyword>
<keyword evidence="3 6" id="KW-1133">Transmembrane helix</keyword>
<dbReference type="PANTHER" id="PTHR10037:SF62">
    <property type="entry name" value="SODIUM CHANNEL PROTEIN 60E"/>
    <property type="match status" value="1"/>
</dbReference>
<evidence type="ECO:0000256" key="5">
    <source>
        <dbReference type="SAM" id="MobiDB-lite"/>
    </source>
</evidence>
<comment type="subcellular location">
    <subcellularLocation>
        <location evidence="1">Membrane</location>
        <topology evidence="1">Multi-pass membrane protein</topology>
    </subcellularLocation>
</comment>
<feature type="region of interest" description="Disordered" evidence="5">
    <location>
        <begin position="1"/>
        <end position="37"/>
    </location>
</feature>
<gene>
    <name evidence="8" type="ORF">GOCE00092_LOCUS9522</name>
</gene>
<evidence type="ECO:0000256" key="2">
    <source>
        <dbReference type="ARBA" id="ARBA00022692"/>
    </source>
</evidence>
<dbReference type="AlphaFoldDB" id="A0A7S1UYM5"/>
<dbReference type="InterPro" id="IPR005821">
    <property type="entry name" value="Ion_trans_dom"/>
</dbReference>
<dbReference type="Gene3D" id="1.10.287.70">
    <property type="match status" value="1"/>
</dbReference>
<keyword evidence="2 6" id="KW-0812">Transmembrane</keyword>
<evidence type="ECO:0000256" key="1">
    <source>
        <dbReference type="ARBA" id="ARBA00004141"/>
    </source>
</evidence>
<dbReference type="GO" id="GO:0001518">
    <property type="term" value="C:voltage-gated sodium channel complex"/>
    <property type="evidence" value="ECO:0007669"/>
    <property type="project" value="TreeGrafter"/>
</dbReference>
<feature type="transmembrane region" description="Helical" evidence="6">
    <location>
        <begin position="144"/>
        <end position="164"/>
    </location>
</feature>
<dbReference type="SUPFAM" id="SSF81324">
    <property type="entry name" value="Voltage-gated potassium channels"/>
    <property type="match status" value="1"/>
</dbReference>
<evidence type="ECO:0000313" key="8">
    <source>
        <dbReference type="EMBL" id="CAD9280612.1"/>
    </source>
</evidence>
<dbReference type="GO" id="GO:0005248">
    <property type="term" value="F:voltage-gated sodium channel activity"/>
    <property type="evidence" value="ECO:0007669"/>
    <property type="project" value="TreeGrafter"/>
</dbReference>
<sequence length="452" mass="50415">MSSASYAQGFAAGQEIDPRTSDPLATIPDEDPTPDQDRVELLNDVDKSNRSDSVGLKKLNESASSFLAEPIENPDLHRQDNENEEELKIWKDIRELRIKCGRIVNDDRVQLFIVVLIGINAIMMGIGTFDFVTENRNVYEVFQLIDMIFLSIFTVELALQMIYLSWRLFLDGWLCFDFIIIVASWSSDSVQIIRAFRIFRALRLITRVKIMKDLVLAIFSVLPKLAAISLLLFLVSYIFAVMMTQLFSDLYEKGLTEQNYFGRLDHTFFTLFQMMTLDGWGDIGREVMAVQPNAWVPFIAFVTISGFVIVNLMIAVICDAVANLDSDDAAALGVGGESEYSRNSEDLHDQMDGLEGKVAELAKMQARTMETMKSLSDFLSKNNAKRAPPPRATSVPNMGAAKGSAKRAPSASSNRTLASGSVKSFNGGRKAIVDERKVQSARPLVLDDDESL</sequence>
<feature type="transmembrane region" description="Helical" evidence="6">
    <location>
        <begin position="294"/>
        <end position="317"/>
    </location>
</feature>
<dbReference type="InterPro" id="IPR043203">
    <property type="entry name" value="VGCC_Ca_Na"/>
</dbReference>
<dbReference type="EMBL" id="HBGK01018901">
    <property type="protein sequence ID" value="CAD9280612.1"/>
    <property type="molecule type" value="Transcribed_RNA"/>
</dbReference>
<feature type="domain" description="Ion transport" evidence="7">
    <location>
        <begin position="110"/>
        <end position="326"/>
    </location>
</feature>
<dbReference type="Gene3D" id="1.20.120.350">
    <property type="entry name" value="Voltage-gated potassium channels. Chain C"/>
    <property type="match status" value="1"/>
</dbReference>
<evidence type="ECO:0000256" key="3">
    <source>
        <dbReference type="ARBA" id="ARBA00022989"/>
    </source>
</evidence>
<evidence type="ECO:0000256" key="6">
    <source>
        <dbReference type="SAM" id="Phobius"/>
    </source>
</evidence>
<dbReference type="InterPro" id="IPR027359">
    <property type="entry name" value="Volt_channel_dom_sf"/>
</dbReference>
<evidence type="ECO:0000259" key="7">
    <source>
        <dbReference type="Pfam" id="PF00520"/>
    </source>
</evidence>
<dbReference type="PANTHER" id="PTHR10037">
    <property type="entry name" value="VOLTAGE-GATED CATION CHANNEL CALCIUM AND SODIUM"/>
    <property type="match status" value="1"/>
</dbReference>
<organism evidence="8">
    <name type="scientific">Grammatophora oceanica</name>
    <dbReference type="NCBI Taxonomy" id="210454"/>
    <lineage>
        <taxon>Eukaryota</taxon>
        <taxon>Sar</taxon>
        <taxon>Stramenopiles</taxon>
        <taxon>Ochrophyta</taxon>
        <taxon>Bacillariophyta</taxon>
        <taxon>Fragilariophyceae</taxon>
        <taxon>Fragilariophycidae</taxon>
        <taxon>Rhabdonematales</taxon>
        <taxon>Grammatophoraceae</taxon>
        <taxon>Grammatophora</taxon>
    </lineage>
</organism>
<name>A0A7S1UYM5_9STRA</name>
<feature type="transmembrane region" description="Helical" evidence="6">
    <location>
        <begin position="214"/>
        <end position="240"/>
    </location>
</feature>
<feature type="compositionally biased region" description="Polar residues" evidence="5">
    <location>
        <begin position="410"/>
        <end position="424"/>
    </location>
</feature>
<protein>
    <recommendedName>
        <fullName evidence="7">Ion transport domain-containing protein</fullName>
    </recommendedName>
</protein>
<dbReference type="Pfam" id="PF00520">
    <property type="entry name" value="Ion_trans"/>
    <property type="match status" value="1"/>
</dbReference>
<feature type="region of interest" description="Disordered" evidence="5">
    <location>
        <begin position="379"/>
        <end position="452"/>
    </location>
</feature>
<proteinExistence type="predicted"/>